<dbReference type="EMBL" id="BK032869">
    <property type="protein sequence ID" value="DAF64914.1"/>
    <property type="molecule type" value="Genomic_DNA"/>
</dbReference>
<proteinExistence type="predicted"/>
<organism evidence="1">
    <name type="scientific">Siphoviridae sp. cttqT1</name>
    <dbReference type="NCBI Taxonomy" id="2827961"/>
    <lineage>
        <taxon>Viruses</taxon>
        <taxon>Duplodnaviria</taxon>
        <taxon>Heunggongvirae</taxon>
        <taxon>Uroviricota</taxon>
        <taxon>Caudoviricetes</taxon>
    </lineage>
</organism>
<protein>
    <submittedName>
        <fullName evidence="1">Uncharacterized protein</fullName>
    </submittedName>
</protein>
<sequence>MTPLILATSNSWHDITSIRYLEQKKKSLPFP</sequence>
<accession>A0A8S5TP51</accession>
<reference evidence="1" key="1">
    <citation type="journal article" date="2021" name="Proc. Natl. Acad. Sci. U.S.A.">
        <title>A Catalog of Tens of Thousands of Viruses from Human Metagenomes Reveals Hidden Associations with Chronic Diseases.</title>
        <authorList>
            <person name="Tisza M.J."/>
            <person name="Buck C.B."/>
        </authorList>
    </citation>
    <scope>NUCLEOTIDE SEQUENCE</scope>
    <source>
        <strain evidence="1">CttqT1</strain>
    </source>
</reference>
<name>A0A8S5TP51_9CAUD</name>
<evidence type="ECO:0000313" key="1">
    <source>
        <dbReference type="EMBL" id="DAF64914.1"/>
    </source>
</evidence>